<protein>
    <recommendedName>
        <fullName evidence="3">SGNH/GDSL hydrolase family protein</fullName>
    </recommendedName>
</protein>
<dbReference type="OrthoDB" id="7064934at2"/>
<dbReference type="KEGG" id="orz:FNH13_03015"/>
<reference evidence="1 2" key="1">
    <citation type="submission" date="2019-07" db="EMBL/GenBank/DDBJ databases">
        <title>complete genome sequencing of Ornithinimicrobium sp. H23M54.</title>
        <authorList>
            <person name="Bae J.-W."/>
            <person name="Lee S.-Y."/>
        </authorList>
    </citation>
    <scope>NUCLEOTIDE SEQUENCE [LARGE SCALE GENOMIC DNA]</scope>
    <source>
        <strain evidence="1 2">H23M54</strain>
    </source>
</reference>
<evidence type="ECO:0008006" key="3">
    <source>
        <dbReference type="Google" id="ProtNLM"/>
    </source>
</evidence>
<dbReference type="Gene3D" id="3.40.50.1110">
    <property type="entry name" value="SGNH hydrolase"/>
    <property type="match status" value="1"/>
</dbReference>
<dbReference type="RefSeq" id="WP_143782089.1">
    <property type="nucleotide sequence ID" value="NZ_CP041616.1"/>
</dbReference>
<dbReference type="InterPro" id="IPR036514">
    <property type="entry name" value="SGNH_hydro_sf"/>
</dbReference>
<dbReference type="Proteomes" id="UP000315395">
    <property type="component" value="Chromosome"/>
</dbReference>
<evidence type="ECO:0000313" key="1">
    <source>
        <dbReference type="EMBL" id="QDO87431.1"/>
    </source>
</evidence>
<name>A0A516G7C6_9MICO</name>
<sequence length="277" mass="29669">MRRAVILIAAAVSIAALTATFVFVSGRWADGEPFVPPTATPDDLTSVGEARVFFAHQSVGVDIVSALPAVYRAQDLEPPRIAELTEATPSDNLLDYRIGTNGDPIGKIEEFDALIRGGLGDEIDVAVLKLCYIDVREGTDIDALFTTYRDTLAALQRDYPDVTFVAATVPVSVRRGPLGTLKGWLGQGDDFGSEHNVTREQLNAQIRQEYADTNLLFDVAAIQSTTEDGDRVAGTHGGQLYYALTKDYARDAAHLNETGGAVAAESLVAVIGTGLRD</sequence>
<keyword evidence="2" id="KW-1185">Reference proteome</keyword>
<dbReference type="AlphaFoldDB" id="A0A516G7C6"/>
<accession>A0A516G7C6</accession>
<dbReference type="EMBL" id="CP041616">
    <property type="protein sequence ID" value="QDO87431.1"/>
    <property type="molecule type" value="Genomic_DNA"/>
</dbReference>
<organism evidence="1 2">
    <name type="scientific">Ornithinimicrobium ciconiae</name>
    <dbReference type="NCBI Taxonomy" id="2594265"/>
    <lineage>
        <taxon>Bacteria</taxon>
        <taxon>Bacillati</taxon>
        <taxon>Actinomycetota</taxon>
        <taxon>Actinomycetes</taxon>
        <taxon>Micrococcales</taxon>
        <taxon>Ornithinimicrobiaceae</taxon>
        <taxon>Ornithinimicrobium</taxon>
    </lineage>
</organism>
<proteinExistence type="predicted"/>
<dbReference type="SUPFAM" id="SSF52266">
    <property type="entry name" value="SGNH hydrolase"/>
    <property type="match status" value="1"/>
</dbReference>
<gene>
    <name evidence="1" type="ORF">FNH13_03015</name>
</gene>
<evidence type="ECO:0000313" key="2">
    <source>
        <dbReference type="Proteomes" id="UP000315395"/>
    </source>
</evidence>